<dbReference type="AlphaFoldDB" id="A0A8S2F1N0"/>
<feature type="chain" id="PRO_5036273491" description="Apple domain-containing protein" evidence="1">
    <location>
        <begin position="30"/>
        <end position="404"/>
    </location>
</feature>
<dbReference type="Proteomes" id="UP000677228">
    <property type="component" value="Unassembled WGS sequence"/>
</dbReference>
<evidence type="ECO:0000256" key="1">
    <source>
        <dbReference type="SAM" id="SignalP"/>
    </source>
</evidence>
<feature type="signal peptide" evidence="1">
    <location>
        <begin position="1"/>
        <end position="29"/>
    </location>
</feature>
<name>A0A8S2F1N0_9BILA</name>
<evidence type="ECO:0000313" key="4">
    <source>
        <dbReference type="Proteomes" id="UP000677228"/>
    </source>
</evidence>
<evidence type="ECO:0000313" key="3">
    <source>
        <dbReference type="EMBL" id="CAF4140244.1"/>
    </source>
</evidence>
<keyword evidence="1" id="KW-0732">Signal</keyword>
<reference evidence="2" key="1">
    <citation type="submission" date="2021-02" db="EMBL/GenBank/DDBJ databases">
        <authorList>
            <person name="Nowell W R."/>
        </authorList>
    </citation>
    <scope>NUCLEOTIDE SEQUENCE</scope>
</reference>
<evidence type="ECO:0008006" key="5">
    <source>
        <dbReference type="Google" id="ProtNLM"/>
    </source>
</evidence>
<dbReference type="EMBL" id="CAJOBA010042823">
    <property type="protein sequence ID" value="CAF4140244.1"/>
    <property type="molecule type" value="Genomic_DNA"/>
</dbReference>
<evidence type="ECO:0000313" key="2">
    <source>
        <dbReference type="EMBL" id="CAF1328915.1"/>
    </source>
</evidence>
<dbReference type="SUPFAM" id="SSF63829">
    <property type="entry name" value="Calcium-dependent phosphotriesterase"/>
    <property type="match status" value="1"/>
</dbReference>
<dbReference type="Proteomes" id="UP000682733">
    <property type="component" value="Unassembled WGS sequence"/>
</dbReference>
<proteinExistence type="predicted"/>
<comment type="caution">
    <text evidence="2">The sequence shown here is derived from an EMBL/GenBank/DDBJ whole genome shotgun (WGS) entry which is preliminary data.</text>
</comment>
<protein>
    <recommendedName>
        <fullName evidence="5">Apple domain-containing protein</fullName>
    </recommendedName>
</protein>
<organism evidence="2 4">
    <name type="scientific">Didymodactylos carnosus</name>
    <dbReference type="NCBI Taxonomy" id="1234261"/>
    <lineage>
        <taxon>Eukaryota</taxon>
        <taxon>Metazoa</taxon>
        <taxon>Spiralia</taxon>
        <taxon>Gnathifera</taxon>
        <taxon>Rotifera</taxon>
        <taxon>Eurotatoria</taxon>
        <taxon>Bdelloidea</taxon>
        <taxon>Philodinida</taxon>
        <taxon>Philodinidae</taxon>
        <taxon>Didymodactylos</taxon>
    </lineage>
</organism>
<accession>A0A8S2F1N0</accession>
<dbReference type="EMBL" id="CAJNOK010021211">
    <property type="protein sequence ID" value="CAF1328915.1"/>
    <property type="molecule type" value="Genomic_DNA"/>
</dbReference>
<sequence length="404" mass="45839">MKNFELKGIKTMYFLFSLILSIVCSTIDANNDQSYPPIRTMTIKIRSHSIYKLGYFANFIENYTSSSIMRCTLICQNNDYCRTATYYPSPLFICSLYEEYSYVGQLLTDSSLYSSSVILFQLCPTGYTEPYYLCFGTSRDPIPYALALNQTQLITTITNLEIFLPRMSTKYLYLPLHKDDNIYLYDLTSSYSFVQELILKPNIVKRNIDIDFAQNYYAYTGYSGILGLYITSPAMNITIASTIQYYGVCLCENYIIATQDLPNSPVDVYYRSNGTFAFNITGFNIPNACGVINDQLYVIANNSYLQSIDLTNRTTGIKSWPVINGLNQGYTNMAVDASGRIYTALNVNGLPYSTIVSSFINNTPLATYATFPYSCGKASKYKYIFVASYPYLAPVTSFVKIYEY</sequence>
<gene>
    <name evidence="2" type="ORF">OVA965_LOCUS29789</name>
    <name evidence="3" type="ORF">TMI583_LOCUS30574</name>
</gene>